<name>A0ABP6SEX2_9ACTN</name>
<sequence length="108" mass="9928">MKKSAAKTLGVAALGAAFAAAAAGTASAAAPATPSHTPNALDRVTQALPLNNAVGGVQAQNVLGATKLPAAADAAAPHVLPAVGTATQAAPGLLGGLPAGLPLPGLGG</sequence>
<organism evidence="2 3">
    <name type="scientific">Streptomyces sannanensis</name>
    <dbReference type="NCBI Taxonomy" id="285536"/>
    <lineage>
        <taxon>Bacteria</taxon>
        <taxon>Bacillati</taxon>
        <taxon>Actinomycetota</taxon>
        <taxon>Actinomycetes</taxon>
        <taxon>Kitasatosporales</taxon>
        <taxon>Streptomycetaceae</taxon>
        <taxon>Streptomyces</taxon>
    </lineage>
</organism>
<protein>
    <recommendedName>
        <fullName evidence="4">ATP-binding protein</fullName>
    </recommendedName>
</protein>
<evidence type="ECO:0000256" key="1">
    <source>
        <dbReference type="SAM" id="SignalP"/>
    </source>
</evidence>
<reference evidence="3" key="1">
    <citation type="journal article" date="2019" name="Int. J. Syst. Evol. Microbiol.">
        <title>The Global Catalogue of Microorganisms (GCM) 10K type strain sequencing project: providing services to taxonomists for standard genome sequencing and annotation.</title>
        <authorList>
            <consortium name="The Broad Institute Genomics Platform"/>
            <consortium name="The Broad Institute Genome Sequencing Center for Infectious Disease"/>
            <person name="Wu L."/>
            <person name="Ma J."/>
        </authorList>
    </citation>
    <scope>NUCLEOTIDE SEQUENCE [LARGE SCALE GENOMIC DNA]</scope>
    <source>
        <strain evidence="3">JCM 9651</strain>
    </source>
</reference>
<keyword evidence="1" id="KW-0732">Signal</keyword>
<accession>A0ABP6SEX2</accession>
<gene>
    <name evidence="2" type="ORF">GCM10020367_39700</name>
</gene>
<evidence type="ECO:0000313" key="2">
    <source>
        <dbReference type="EMBL" id="GAA3374721.1"/>
    </source>
</evidence>
<proteinExistence type="predicted"/>
<keyword evidence="3" id="KW-1185">Reference proteome</keyword>
<feature type="chain" id="PRO_5045355910" description="ATP-binding protein" evidence="1">
    <location>
        <begin position="29"/>
        <end position="108"/>
    </location>
</feature>
<evidence type="ECO:0000313" key="3">
    <source>
        <dbReference type="Proteomes" id="UP001499990"/>
    </source>
</evidence>
<dbReference type="EMBL" id="BAAAYL010000001">
    <property type="protein sequence ID" value="GAA3374721.1"/>
    <property type="molecule type" value="Genomic_DNA"/>
</dbReference>
<comment type="caution">
    <text evidence="2">The sequence shown here is derived from an EMBL/GenBank/DDBJ whole genome shotgun (WGS) entry which is preliminary data.</text>
</comment>
<feature type="signal peptide" evidence="1">
    <location>
        <begin position="1"/>
        <end position="28"/>
    </location>
</feature>
<dbReference type="Proteomes" id="UP001499990">
    <property type="component" value="Unassembled WGS sequence"/>
</dbReference>
<evidence type="ECO:0008006" key="4">
    <source>
        <dbReference type="Google" id="ProtNLM"/>
    </source>
</evidence>
<dbReference type="RefSeq" id="WP_345039463.1">
    <property type="nucleotide sequence ID" value="NZ_BAAAYL010000001.1"/>
</dbReference>